<reference evidence="4" key="1">
    <citation type="submission" date="2023-03" db="EMBL/GenBank/DDBJ databases">
        <title>Chitinimonas shenzhenensis gen. nov., sp. nov., a novel member of family Burkholderiaceae isolated from activated sludge collected in Shen Zhen, China.</title>
        <authorList>
            <person name="Wang X."/>
        </authorList>
    </citation>
    <scope>NUCLEOTIDE SEQUENCE</scope>
    <source>
        <strain evidence="4">DQS-5</strain>
    </source>
</reference>
<evidence type="ECO:0000256" key="1">
    <source>
        <dbReference type="ARBA" id="ARBA00008918"/>
    </source>
</evidence>
<accession>A0ABT7DWA2</accession>
<evidence type="ECO:0000259" key="3">
    <source>
        <dbReference type="Pfam" id="PF03364"/>
    </source>
</evidence>
<dbReference type="EMBL" id="JARRAF010000009">
    <property type="protein sequence ID" value="MDK2124316.1"/>
    <property type="molecule type" value="Genomic_DNA"/>
</dbReference>
<dbReference type="Proteomes" id="UP001172778">
    <property type="component" value="Unassembled WGS sequence"/>
</dbReference>
<sequence>MRRLLLATLIASTTVLATDKDTSPKVEARFDGPTLIVDVDYLVPVNVDGAWAVLTDFEHMHEFMPNLESSKILSRRDNHLRIEQTGTARYGILAFPFRSVRDIELAPKSLIISKMIEGDVKSLDSESRIDAESAATAHIRYHARIVPDRWIPDFLTATVIRGEIGKQFEAMGREMKRRQAHG</sequence>
<keyword evidence="2" id="KW-0732">Signal</keyword>
<proteinExistence type="inferred from homology"/>
<keyword evidence="5" id="KW-1185">Reference proteome</keyword>
<protein>
    <submittedName>
        <fullName evidence="4">SRPBCC family protein</fullName>
    </submittedName>
</protein>
<comment type="similarity">
    <text evidence="1">Belongs to the ribosome association toxin RatA family.</text>
</comment>
<organism evidence="4 5">
    <name type="scientific">Parachitinimonas caeni</name>
    <dbReference type="NCBI Taxonomy" id="3031301"/>
    <lineage>
        <taxon>Bacteria</taxon>
        <taxon>Pseudomonadati</taxon>
        <taxon>Pseudomonadota</taxon>
        <taxon>Betaproteobacteria</taxon>
        <taxon>Neisseriales</taxon>
        <taxon>Chitinibacteraceae</taxon>
        <taxon>Parachitinimonas</taxon>
    </lineage>
</organism>
<dbReference type="PANTHER" id="PTHR34060">
    <property type="entry name" value="POLYKETIDE CYCLASE / DEHYDRASE AND LIPID TRANSPORT PROTEIN"/>
    <property type="match status" value="1"/>
</dbReference>
<dbReference type="RefSeq" id="WP_284100627.1">
    <property type="nucleotide sequence ID" value="NZ_JARRAF010000009.1"/>
</dbReference>
<dbReference type="InterPro" id="IPR005031">
    <property type="entry name" value="COQ10_START"/>
</dbReference>
<evidence type="ECO:0000256" key="2">
    <source>
        <dbReference type="SAM" id="SignalP"/>
    </source>
</evidence>
<feature type="domain" description="Coenzyme Q-binding protein COQ10 START" evidence="3">
    <location>
        <begin position="43"/>
        <end position="169"/>
    </location>
</feature>
<feature type="chain" id="PRO_5046039037" evidence="2">
    <location>
        <begin position="18"/>
        <end position="182"/>
    </location>
</feature>
<dbReference type="PANTHER" id="PTHR34060:SF1">
    <property type="entry name" value="POLYKETIDE CYCLASE _ DEHYDRASE AND LIPID TRANSPORT PROTEIN"/>
    <property type="match status" value="1"/>
</dbReference>
<dbReference type="Pfam" id="PF03364">
    <property type="entry name" value="Polyketide_cyc"/>
    <property type="match status" value="1"/>
</dbReference>
<dbReference type="Gene3D" id="3.30.530.20">
    <property type="match status" value="1"/>
</dbReference>
<comment type="caution">
    <text evidence="4">The sequence shown here is derived from an EMBL/GenBank/DDBJ whole genome shotgun (WGS) entry which is preliminary data.</text>
</comment>
<gene>
    <name evidence="4" type="ORF">PZA18_09665</name>
</gene>
<evidence type="ECO:0000313" key="5">
    <source>
        <dbReference type="Proteomes" id="UP001172778"/>
    </source>
</evidence>
<dbReference type="SUPFAM" id="SSF55961">
    <property type="entry name" value="Bet v1-like"/>
    <property type="match status" value="1"/>
</dbReference>
<name>A0ABT7DWA2_9NEIS</name>
<evidence type="ECO:0000313" key="4">
    <source>
        <dbReference type="EMBL" id="MDK2124316.1"/>
    </source>
</evidence>
<feature type="signal peptide" evidence="2">
    <location>
        <begin position="1"/>
        <end position="17"/>
    </location>
</feature>
<dbReference type="InterPro" id="IPR023393">
    <property type="entry name" value="START-like_dom_sf"/>
</dbReference>